<dbReference type="AlphaFoldDB" id="A0A1L9VAH0"/>
<accession>A0A1L9VAH0</accession>
<feature type="transmembrane region" description="Helical" evidence="2">
    <location>
        <begin position="322"/>
        <end position="340"/>
    </location>
</feature>
<dbReference type="PANTHER" id="PTHR36819:SF1">
    <property type="entry name" value="REGULATOR OF PHOSPHOLIPASE D SRF1"/>
    <property type="match status" value="1"/>
</dbReference>
<keyword evidence="4" id="KW-1185">Reference proteome</keyword>
<gene>
    <name evidence="3" type="ORF">ASPGLDRAFT_133763</name>
</gene>
<dbReference type="Proteomes" id="UP000184300">
    <property type="component" value="Unassembled WGS sequence"/>
</dbReference>
<dbReference type="OrthoDB" id="2589563at2759"/>
<feature type="compositionally biased region" description="Basic and acidic residues" evidence="1">
    <location>
        <begin position="1"/>
        <end position="50"/>
    </location>
</feature>
<evidence type="ECO:0008006" key="5">
    <source>
        <dbReference type="Google" id="ProtNLM"/>
    </source>
</evidence>
<feature type="transmembrane region" description="Helical" evidence="2">
    <location>
        <begin position="248"/>
        <end position="268"/>
    </location>
</feature>
<organism evidence="3 4">
    <name type="scientific">Aspergillus glaucus CBS 516.65</name>
    <dbReference type="NCBI Taxonomy" id="1160497"/>
    <lineage>
        <taxon>Eukaryota</taxon>
        <taxon>Fungi</taxon>
        <taxon>Dikarya</taxon>
        <taxon>Ascomycota</taxon>
        <taxon>Pezizomycotina</taxon>
        <taxon>Eurotiomycetes</taxon>
        <taxon>Eurotiomycetidae</taxon>
        <taxon>Eurotiales</taxon>
        <taxon>Aspergillaceae</taxon>
        <taxon>Aspergillus</taxon>
        <taxon>Aspergillus subgen. Aspergillus</taxon>
    </lineage>
</organism>
<keyword evidence="2" id="KW-0812">Transmembrane</keyword>
<evidence type="ECO:0000313" key="4">
    <source>
        <dbReference type="Proteomes" id="UP000184300"/>
    </source>
</evidence>
<keyword evidence="2" id="KW-0472">Membrane</keyword>
<dbReference type="VEuPathDB" id="FungiDB:ASPGLDRAFT_133763"/>
<proteinExistence type="predicted"/>
<dbReference type="PANTHER" id="PTHR36819">
    <property type="entry name" value="REGULATOR OF PHOSPHOLIPASE D SRF1"/>
    <property type="match status" value="1"/>
</dbReference>
<dbReference type="RefSeq" id="XP_022397622.1">
    <property type="nucleotide sequence ID" value="XM_022541238.1"/>
</dbReference>
<protein>
    <recommendedName>
        <fullName evidence="5">Regulator of phospholipase D SRF1</fullName>
    </recommendedName>
</protein>
<dbReference type="EMBL" id="KV878908">
    <property type="protein sequence ID" value="OJJ80924.1"/>
    <property type="molecule type" value="Genomic_DNA"/>
</dbReference>
<dbReference type="GO" id="GO:0071944">
    <property type="term" value="C:cell periphery"/>
    <property type="evidence" value="ECO:0007669"/>
    <property type="project" value="TreeGrafter"/>
</dbReference>
<dbReference type="GO" id="GO:0000324">
    <property type="term" value="C:fungal-type vacuole"/>
    <property type="evidence" value="ECO:0007669"/>
    <property type="project" value="TreeGrafter"/>
</dbReference>
<dbReference type="GeneID" id="34457499"/>
<evidence type="ECO:0000256" key="1">
    <source>
        <dbReference type="SAM" id="MobiDB-lite"/>
    </source>
</evidence>
<feature type="transmembrane region" description="Helical" evidence="2">
    <location>
        <begin position="372"/>
        <end position="396"/>
    </location>
</feature>
<feature type="transmembrane region" description="Helical" evidence="2">
    <location>
        <begin position="280"/>
        <end position="302"/>
    </location>
</feature>
<sequence>MAHDEHDPTSQDPISRDALEDQVLEEEKSSAERRTGSLDESRNGPDHNAHPVEILSNDRNINDSKNDGNHSFAPSLSGLRASENLNAEEGESARQFGFKPRTIPAWIRSVEYEDDETDAGVTSRLLPSQPDDAIIAQHNHSPYTASRPNYDYSEQADGIYVEKSTTPRRESRWQTFSRSIAYPREEGVEEEHVTEDWLNENHADYSQPWRGELEESEDPEDPLKKKRRREIWFKRFHNTLLQSPIVPLIFRLTVWCFSLIALALGGSIQHMSNEYIHPQGPSALMAIIVDAVALVYLIYITFDEYTSKPLGLRSPSAKARLILLDIFFIVFDSANLSLAFESLSTVRGSCTFAEVNQEITPKNDAICDRQKALASVLLIALVAWLTTFAISVLRYASPSYITCMVFLTFHPKQARQEGCSSVKLLALSFELRAIFHRIYFPSLIV</sequence>
<reference evidence="4" key="1">
    <citation type="journal article" date="2017" name="Genome Biol.">
        <title>Comparative genomics reveals high biological diversity and specific adaptations in the industrially and medically important fungal genus Aspergillus.</title>
        <authorList>
            <person name="de Vries R.P."/>
            <person name="Riley R."/>
            <person name="Wiebenga A."/>
            <person name="Aguilar-Osorio G."/>
            <person name="Amillis S."/>
            <person name="Uchima C.A."/>
            <person name="Anderluh G."/>
            <person name="Asadollahi M."/>
            <person name="Askin M."/>
            <person name="Barry K."/>
            <person name="Battaglia E."/>
            <person name="Bayram O."/>
            <person name="Benocci T."/>
            <person name="Braus-Stromeyer S.A."/>
            <person name="Caldana C."/>
            <person name="Canovas D."/>
            <person name="Cerqueira G.C."/>
            <person name="Chen F."/>
            <person name="Chen W."/>
            <person name="Choi C."/>
            <person name="Clum A."/>
            <person name="Dos Santos R.A."/>
            <person name="Damasio A.R."/>
            <person name="Diallinas G."/>
            <person name="Emri T."/>
            <person name="Fekete E."/>
            <person name="Flipphi M."/>
            <person name="Freyberg S."/>
            <person name="Gallo A."/>
            <person name="Gournas C."/>
            <person name="Habgood R."/>
            <person name="Hainaut M."/>
            <person name="Harispe M.L."/>
            <person name="Henrissat B."/>
            <person name="Hilden K.S."/>
            <person name="Hope R."/>
            <person name="Hossain A."/>
            <person name="Karabika E."/>
            <person name="Karaffa L."/>
            <person name="Karanyi Z."/>
            <person name="Krasevec N."/>
            <person name="Kuo A."/>
            <person name="Kusch H."/>
            <person name="LaButti K."/>
            <person name="Lagendijk E.L."/>
            <person name="Lapidus A."/>
            <person name="Levasseur A."/>
            <person name="Lindquist E."/>
            <person name="Lipzen A."/>
            <person name="Logrieco A.F."/>
            <person name="MacCabe A."/>
            <person name="Maekelae M.R."/>
            <person name="Malavazi I."/>
            <person name="Melin P."/>
            <person name="Meyer V."/>
            <person name="Mielnichuk N."/>
            <person name="Miskei M."/>
            <person name="Molnar A.P."/>
            <person name="Mule G."/>
            <person name="Ngan C.Y."/>
            <person name="Orejas M."/>
            <person name="Orosz E."/>
            <person name="Ouedraogo J.P."/>
            <person name="Overkamp K.M."/>
            <person name="Park H.-S."/>
            <person name="Perrone G."/>
            <person name="Piumi F."/>
            <person name="Punt P.J."/>
            <person name="Ram A.F."/>
            <person name="Ramon A."/>
            <person name="Rauscher S."/>
            <person name="Record E."/>
            <person name="Riano-Pachon D.M."/>
            <person name="Robert V."/>
            <person name="Roehrig J."/>
            <person name="Ruller R."/>
            <person name="Salamov A."/>
            <person name="Salih N.S."/>
            <person name="Samson R.A."/>
            <person name="Sandor E."/>
            <person name="Sanguinetti M."/>
            <person name="Schuetze T."/>
            <person name="Sepcic K."/>
            <person name="Shelest E."/>
            <person name="Sherlock G."/>
            <person name="Sophianopoulou V."/>
            <person name="Squina F.M."/>
            <person name="Sun H."/>
            <person name="Susca A."/>
            <person name="Todd R.B."/>
            <person name="Tsang A."/>
            <person name="Unkles S.E."/>
            <person name="van de Wiele N."/>
            <person name="van Rossen-Uffink D."/>
            <person name="Oliveira J.V."/>
            <person name="Vesth T.C."/>
            <person name="Visser J."/>
            <person name="Yu J.-H."/>
            <person name="Zhou M."/>
            <person name="Andersen M.R."/>
            <person name="Archer D.B."/>
            <person name="Baker S.E."/>
            <person name="Benoit I."/>
            <person name="Brakhage A.A."/>
            <person name="Braus G.H."/>
            <person name="Fischer R."/>
            <person name="Frisvad J.C."/>
            <person name="Goldman G.H."/>
            <person name="Houbraken J."/>
            <person name="Oakley B."/>
            <person name="Pocsi I."/>
            <person name="Scazzocchio C."/>
            <person name="Seiboth B."/>
            <person name="vanKuyk P.A."/>
            <person name="Wortman J."/>
            <person name="Dyer P.S."/>
            <person name="Grigoriev I.V."/>
        </authorList>
    </citation>
    <scope>NUCLEOTIDE SEQUENCE [LARGE SCALE GENOMIC DNA]</scope>
    <source>
        <strain evidence="4">CBS 516.65</strain>
    </source>
</reference>
<keyword evidence="2" id="KW-1133">Transmembrane helix</keyword>
<dbReference type="InterPro" id="IPR037737">
    <property type="entry name" value="Srf1"/>
</dbReference>
<evidence type="ECO:0000256" key="2">
    <source>
        <dbReference type="SAM" id="Phobius"/>
    </source>
</evidence>
<evidence type="ECO:0000313" key="3">
    <source>
        <dbReference type="EMBL" id="OJJ80924.1"/>
    </source>
</evidence>
<name>A0A1L9VAH0_ASPGL</name>
<feature type="region of interest" description="Disordered" evidence="1">
    <location>
        <begin position="1"/>
        <end position="77"/>
    </location>
</feature>